<dbReference type="Gene3D" id="3.40.190.10">
    <property type="entry name" value="Periplasmic binding protein-like II"/>
    <property type="match status" value="1"/>
</dbReference>
<name>A0A0K2SMK5_LIMPI</name>
<dbReference type="InterPro" id="IPR006059">
    <property type="entry name" value="SBP"/>
</dbReference>
<dbReference type="InterPro" id="IPR050490">
    <property type="entry name" value="Bact_solute-bd_prot1"/>
</dbReference>
<dbReference type="Proteomes" id="UP000065807">
    <property type="component" value="Chromosome"/>
</dbReference>
<dbReference type="PANTHER" id="PTHR43649:SF12">
    <property type="entry name" value="DIACETYLCHITOBIOSE BINDING PROTEIN DASA"/>
    <property type="match status" value="1"/>
</dbReference>
<feature type="chain" id="PRO_5005487094" evidence="1">
    <location>
        <begin position="26"/>
        <end position="429"/>
    </location>
</feature>
<dbReference type="SUPFAM" id="SSF53850">
    <property type="entry name" value="Periplasmic binding protein-like II"/>
    <property type="match status" value="1"/>
</dbReference>
<accession>A0A0K2SMK5</accession>
<dbReference type="EMBL" id="AP014924">
    <property type="protein sequence ID" value="BAS28059.1"/>
    <property type="molecule type" value="Genomic_DNA"/>
</dbReference>
<evidence type="ECO:0000313" key="2">
    <source>
        <dbReference type="EMBL" id="BAS28059.1"/>
    </source>
</evidence>
<evidence type="ECO:0000313" key="3">
    <source>
        <dbReference type="Proteomes" id="UP000065807"/>
    </source>
</evidence>
<dbReference type="PANTHER" id="PTHR43649">
    <property type="entry name" value="ARABINOSE-BINDING PROTEIN-RELATED"/>
    <property type="match status" value="1"/>
</dbReference>
<protein>
    <submittedName>
        <fullName evidence="2">Sugar ABC transporter substrate-binding protein</fullName>
    </submittedName>
</protein>
<dbReference type="KEGG" id="lpil:LIP_2218"/>
<feature type="signal peptide" evidence="1">
    <location>
        <begin position="1"/>
        <end position="25"/>
    </location>
</feature>
<dbReference type="Pfam" id="PF01547">
    <property type="entry name" value="SBP_bac_1"/>
    <property type="match status" value="1"/>
</dbReference>
<reference evidence="3" key="1">
    <citation type="submission" date="2015-07" db="EMBL/GenBank/DDBJ databases">
        <title>Complete genome sequence and phylogenetic analysis of Limnochorda pilosa.</title>
        <authorList>
            <person name="Watanabe M."/>
            <person name="Kojima H."/>
            <person name="Fukui M."/>
        </authorList>
    </citation>
    <scope>NUCLEOTIDE SEQUENCE [LARGE SCALE GENOMIC DNA]</scope>
    <source>
        <strain evidence="3">HC45</strain>
    </source>
</reference>
<sequence length="429" mass="48593">MGRRYVALVGWLFLVLLASSLTASAQVTLRVTGWPYEVDVVNENLQRFQQQTGISALFTPFPSDNYRDRMVASFVGGTEFDVVYVRDNFLAEWASAGWIMPIDDLPGVQKYIDDMPASMVHQLSYSGHLYGLPYYSGLRVLAYNAEHLQRAGFEEPARTWHELLEQARAIRAGGIAEHPIILQLKKGMYITNTLEDMTVSRGGVLFDDDHEPQFHQEGSAFRDALAWLKRALAEGLVDEASLNSDDHDVTRALSAGTHSFTIVADYDVRTMNDPSSSREAGHIRNGLIPGTDTVRSGTTAYVRLYAITTASRNKEEAWKLLQFLGGRDATGEYYVPKRWAIEFGLGFAYDSMFEDPEIVAALGTWSDLDAWREQAKYTVGRPYRFTPWFAEWDVSAWDVFQNILTGRSDEGQSLERLADEWTDLREEYW</sequence>
<dbReference type="STRING" id="1555112.LIP_2218"/>
<dbReference type="RefSeq" id="WP_068137827.1">
    <property type="nucleotide sequence ID" value="NZ_AP014924.1"/>
</dbReference>
<reference evidence="3" key="2">
    <citation type="journal article" date="2016" name="Int. J. Syst. Evol. Microbiol.">
        <title>Complete genome sequence and cell structure of Limnochorda pilosa, a Gram-negative spore-former within the phylum Firmicutes.</title>
        <authorList>
            <person name="Watanabe M."/>
            <person name="Kojima H."/>
            <person name="Fukui M."/>
        </authorList>
    </citation>
    <scope>NUCLEOTIDE SEQUENCE [LARGE SCALE GENOMIC DNA]</scope>
    <source>
        <strain evidence="3">HC45</strain>
    </source>
</reference>
<keyword evidence="3" id="KW-1185">Reference proteome</keyword>
<keyword evidence="1" id="KW-0732">Signal</keyword>
<dbReference type="OrthoDB" id="9808332at2"/>
<organism evidence="2 3">
    <name type="scientific">Limnochorda pilosa</name>
    <dbReference type="NCBI Taxonomy" id="1555112"/>
    <lineage>
        <taxon>Bacteria</taxon>
        <taxon>Bacillati</taxon>
        <taxon>Bacillota</taxon>
        <taxon>Limnochordia</taxon>
        <taxon>Limnochordales</taxon>
        <taxon>Limnochordaceae</taxon>
        <taxon>Limnochorda</taxon>
    </lineage>
</organism>
<evidence type="ECO:0000256" key="1">
    <source>
        <dbReference type="SAM" id="SignalP"/>
    </source>
</evidence>
<dbReference type="AlphaFoldDB" id="A0A0K2SMK5"/>
<proteinExistence type="predicted"/>
<gene>
    <name evidence="2" type="ORF">LIP_2218</name>
</gene>